<dbReference type="Gene3D" id="3.40.1670.10">
    <property type="entry name" value="UbiD C-terminal domain-like"/>
    <property type="match status" value="1"/>
</dbReference>
<dbReference type="Pfam" id="PF20696">
    <property type="entry name" value="UbiD_C"/>
    <property type="match status" value="1"/>
</dbReference>
<dbReference type="GO" id="GO:0018799">
    <property type="term" value="F:4-hydroxybenzoate decarboxylase activity"/>
    <property type="evidence" value="ECO:0007669"/>
    <property type="project" value="UniProtKB-EC"/>
</dbReference>
<dbReference type="InterPro" id="IPR048304">
    <property type="entry name" value="UbiD_Rift_dom"/>
</dbReference>
<evidence type="ECO:0000313" key="4">
    <source>
        <dbReference type="EMBL" id="QDU86395.1"/>
    </source>
</evidence>
<evidence type="ECO:0000259" key="1">
    <source>
        <dbReference type="Pfam" id="PF01977"/>
    </source>
</evidence>
<dbReference type="InterPro" id="IPR049383">
    <property type="entry name" value="UbiD-like_N"/>
</dbReference>
<dbReference type="OrthoDB" id="9809841at2"/>
<dbReference type="SUPFAM" id="SSF143968">
    <property type="entry name" value="UbiD C-terminal domain-like"/>
    <property type="match status" value="2"/>
</dbReference>
<dbReference type="EC" id="4.1.1.61" evidence="4"/>
<name>A0A518D4I9_9BACT</name>
<proteinExistence type="predicted"/>
<dbReference type="SUPFAM" id="SSF50475">
    <property type="entry name" value="FMN-binding split barrel"/>
    <property type="match status" value="1"/>
</dbReference>
<keyword evidence="4" id="KW-0456">Lyase</keyword>
<dbReference type="RefSeq" id="WP_145191537.1">
    <property type="nucleotide sequence ID" value="NZ_CP036290.1"/>
</dbReference>
<sequence>MADAPKDLAEFVRRLRAAGELVEIDAPVDADLEVAEVHRRVIAANGPALLFRNVRDRDFPLVTNLFGTRRRVEMAFGTEPLELVARAVALAQSELPPKPSRLWQERGLLSRLARLGPRTGRSGAVLEAAQSPARLDRLPALKTWARDGGPFLTLPLVLTAHPEHGGFNLGMYRGQVFGPDRLGLHAQIGKGAGFHLAAAEARGSALPVHVHLGGPPAAVLGAIAPLPENVPELLLTSFMLGSRTRMAKVPGSPLPVFADAEFCIVGRIEPGARRPEGPFGDHYGYYSEVHDYPEITVDKVLHRPGAIFPATVVGKPRQEDFYIGDYLQELLLPILPMVMPGVIDLWSYGETGYHSLAAAIVRERYARESMSTAFRILGEGQLSLTKFLLLTDGHVDLRDFRRTFEYVLERAELPGDLYLFGNLSMDSLDYAGPKINQGSKGVLVGLGEARRQLPAEFEGSPPPEVRRVVPFCRGVLCVETDDYASAPDLAPALALHEAFAKWPLVVLTDDAERAARSDQNFLWTTFTRFDPARDVVPSKVELIGTQAAYHPPLVIDARMKPWYPEELFCDAATAATVSGRWRDYFPNGGVEMGDSDQGHLD</sequence>
<dbReference type="InterPro" id="IPR002830">
    <property type="entry name" value="UbiD"/>
</dbReference>
<keyword evidence="5" id="KW-1185">Reference proteome</keyword>
<feature type="domain" description="3-octaprenyl-4-hydroxybenzoate carboxy-lyase-like Rift-related" evidence="1">
    <location>
        <begin position="130"/>
        <end position="316"/>
    </location>
</feature>
<gene>
    <name evidence="4" type="ORF">Pla163_35460</name>
</gene>
<dbReference type="PANTHER" id="PTHR30108:SF7">
    <property type="entry name" value="3-POLYPRENYL-4-HYDROXYBENZOATE DECARBOXYLASE"/>
    <property type="match status" value="1"/>
</dbReference>
<dbReference type="AlphaFoldDB" id="A0A518D4I9"/>
<feature type="domain" description="3-octaprenyl-4-hydroxybenzoate carboxy-lyase-like N-terminal" evidence="2">
    <location>
        <begin position="13"/>
        <end position="88"/>
    </location>
</feature>
<evidence type="ECO:0000259" key="2">
    <source>
        <dbReference type="Pfam" id="PF20695"/>
    </source>
</evidence>
<dbReference type="NCBIfam" id="TIGR00148">
    <property type="entry name" value="UbiD family decarboxylase"/>
    <property type="match status" value="1"/>
</dbReference>
<dbReference type="Proteomes" id="UP000319342">
    <property type="component" value="Chromosome"/>
</dbReference>
<dbReference type="PANTHER" id="PTHR30108">
    <property type="entry name" value="3-OCTAPRENYL-4-HYDROXYBENZOATE CARBOXY-LYASE-RELATED"/>
    <property type="match status" value="1"/>
</dbReference>
<accession>A0A518D4I9</accession>
<reference evidence="4 5" key="1">
    <citation type="submission" date="2019-02" db="EMBL/GenBank/DDBJ databases">
        <title>Deep-cultivation of Planctomycetes and their phenomic and genomic characterization uncovers novel biology.</title>
        <authorList>
            <person name="Wiegand S."/>
            <person name="Jogler M."/>
            <person name="Boedeker C."/>
            <person name="Pinto D."/>
            <person name="Vollmers J."/>
            <person name="Rivas-Marin E."/>
            <person name="Kohn T."/>
            <person name="Peeters S.H."/>
            <person name="Heuer A."/>
            <person name="Rast P."/>
            <person name="Oberbeckmann S."/>
            <person name="Bunk B."/>
            <person name="Jeske O."/>
            <person name="Meyerdierks A."/>
            <person name="Storesund J.E."/>
            <person name="Kallscheuer N."/>
            <person name="Luecker S."/>
            <person name="Lage O.M."/>
            <person name="Pohl T."/>
            <person name="Merkel B.J."/>
            <person name="Hornburger P."/>
            <person name="Mueller R.-W."/>
            <person name="Bruemmer F."/>
            <person name="Labrenz M."/>
            <person name="Spormann A.M."/>
            <person name="Op den Camp H."/>
            <person name="Overmann J."/>
            <person name="Amann R."/>
            <person name="Jetten M.S.M."/>
            <person name="Mascher T."/>
            <person name="Medema M.H."/>
            <person name="Devos D.P."/>
            <person name="Kaster A.-K."/>
            <person name="Ovreas L."/>
            <person name="Rohde M."/>
            <person name="Galperin M.Y."/>
            <person name="Jogler C."/>
        </authorList>
    </citation>
    <scope>NUCLEOTIDE SEQUENCE [LARGE SCALE GENOMIC DNA]</scope>
    <source>
        <strain evidence="4 5">Pla163</strain>
    </source>
</reference>
<feature type="domain" description="3-octaprenyl-4-hydroxybenzoate carboxy-lyase-like C-terminal" evidence="3">
    <location>
        <begin position="322"/>
        <end position="442"/>
    </location>
</feature>
<evidence type="ECO:0000259" key="3">
    <source>
        <dbReference type="Pfam" id="PF20696"/>
    </source>
</evidence>
<dbReference type="EMBL" id="CP036290">
    <property type="protein sequence ID" value="QDU86395.1"/>
    <property type="molecule type" value="Genomic_DNA"/>
</dbReference>
<dbReference type="Pfam" id="PF20695">
    <property type="entry name" value="UbiD_N"/>
    <property type="match status" value="1"/>
</dbReference>
<dbReference type="GO" id="GO:0005737">
    <property type="term" value="C:cytoplasm"/>
    <property type="evidence" value="ECO:0007669"/>
    <property type="project" value="TreeGrafter"/>
</dbReference>
<dbReference type="InterPro" id="IPR049381">
    <property type="entry name" value="UbiD-like_C"/>
</dbReference>
<organism evidence="4 5">
    <name type="scientific">Rohdeia mirabilis</name>
    <dbReference type="NCBI Taxonomy" id="2528008"/>
    <lineage>
        <taxon>Bacteria</taxon>
        <taxon>Pseudomonadati</taxon>
        <taxon>Planctomycetota</taxon>
        <taxon>Planctomycetia</taxon>
        <taxon>Planctomycetia incertae sedis</taxon>
        <taxon>Rohdeia</taxon>
    </lineage>
</organism>
<dbReference type="Pfam" id="PF01977">
    <property type="entry name" value="UbiD"/>
    <property type="match status" value="1"/>
</dbReference>
<evidence type="ECO:0000313" key="5">
    <source>
        <dbReference type="Proteomes" id="UP000319342"/>
    </source>
</evidence>
<protein>
    <submittedName>
        <fullName evidence="4">4-hydroxybenzoate decarboxylase subunit C</fullName>
        <ecNumber evidence="4">4.1.1.61</ecNumber>
    </submittedName>
</protein>